<dbReference type="Proteomes" id="UP001562425">
    <property type="component" value="Unassembled WGS sequence"/>
</dbReference>
<comment type="caution">
    <text evidence="1">The sequence shown here is derived from an EMBL/GenBank/DDBJ whole genome shotgun (WGS) entry which is preliminary data.</text>
</comment>
<name>A0ABD1CG58_CULPP</name>
<reference evidence="1 2" key="1">
    <citation type="submission" date="2024-05" db="EMBL/GenBank/DDBJ databases">
        <title>Culex pipiens pipiens assembly and annotation.</title>
        <authorList>
            <person name="Alout H."/>
            <person name="Durand T."/>
        </authorList>
    </citation>
    <scope>NUCLEOTIDE SEQUENCE [LARGE SCALE GENOMIC DNA]</scope>
    <source>
        <strain evidence="1">HA-2024</strain>
        <tissue evidence="1">Whole body</tissue>
    </source>
</reference>
<proteinExistence type="predicted"/>
<evidence type="ECO:0000313" key="2">
    <source>
        <dbReference type="Proteomes" id="UP001562425"/>
    </source>
</evidence>
<sequence>MEARYLKFISQCLYFEDESMELVKPGKLVPKPRICLAFESGKISSWNGK</sequence>
<accession>A0ABD1CG58</accession>
<evidence type="ECO:0000313" key="1">
    <source>
        <dbReference type="EMBL" id="KAL1375316.1"/>
    </source>
</evidence>
<dbReference type="AlphaFoldDB" id="A0ABD1CG58"/>
<feature type="non-terminal residue" evidence="1">
    <location>
        <position position="49"/>
    </location>
</feature>
<organism evidence="1 2">
    <name type="scientific">Culex pipiens pipiens</name>
    <name type="common">Northern house mosquito</name>
    <dbReference type="NCBI Taxonomy" id="38569"/>
    <lineage>
        <taxon>Eukaryota</taxon>
        <taxon>Metazoa</taxon>
        <taxon>Ecdysozoa</taxon>
        <taxon>Arthropoda</taxon>
        <taxon>Hexapoda</taxon>
        <taxon>Insecta</taxon>
        <taxon>Pterygota</taxon>
        <taxon>Neoptera</taxon>
        <taxon>Endopterygota</taxon>
        <taxon>Diptera</taxon>
        <taxon>Nematocera</taxon>
        <taxon>Culicoidea</taxon>
        <taxon>Culicidae</taxon>
        <taxon>Culicinae</taxon>
        <taxon>Culicini</taxon>
        <taxon>Culex</taxon>
        <taxon>Culex</taxon>
    </lineage>
</organism>
<gene>
    <name evidence="1" type="ORF">pipiens_000008</name>
</gene>
<protein>
    <submittedName>
        <fullName evidence="1">Uncharacterized protein</fullName>
    </submittedName>
</protein>
<keyword evidence="2" id="KW-1185">Reference proteome</keyword>
<dbReference type="EMBL" id="JBEHCU010012592">
    <property type="protein sequence ID" value="KAL1375316.1"/>
    <property type="molecule type" value="Genomic_DNA"/>
</dbReference>